<evidence type="ECO:0000256" key="6">
    <source>
        <dbReference type="ARBA" id="ARBA00023196"/>
    </source>
</evidence>
<evidence type="ECO:0000313" key="10">
    <source>
        <dbReference type="Proteomes" id="UP000480684"/>
    </source>
</evidence>
<evidence type="ECO:0000256" key="5">
    <source>
        <dbReference type="ARBA" id="ARBA00023136"/>
    </source>
</evidence>
<evidence type="ECO:0000256" key="7">
    <source>
        <dbReference type="ARBA" id="ARBA00023310"/>
    </source>
</evidence>
<comment type="function">
    <text evidence="8">This protein is part of the stalk that links CF(0) to CF(1). It either transmits conformational changes from CF(0) to CF(1) or is implicated in proton conduction.</text>
</comment>
<dbReference type="PRINTS" id="PR00125">
    <property type="entry name" value="ATPASEDELTA"/>
</dbReference>
<reference evidence="9 10" key="1">
    <citation type="submission" date="2020-02" db="EMBL/GenBank/DDBJ databases">
        <authorList>
            <person name="Dziuba M."/>
            <person name="Kuznetsov B."/>
            <person name="Mardanov A."/>
            <person name="Ravin N."/>
            <person name="Grouzdev D."/>
        </authorList>
    </citation>
    <scope>NUCLEOTIDE SEQUENCE [LARGE SCALE GENOMIC DNA]</scope>
    <source>
        <strain evidence="9 10">SpK</strain>
    </source>
</reference>
<keyword evidence="3 8" id="KW-0375">Hydrogen ion transport</keyword>
<keyword evidence="10" id="KW-1185">Reference proteome</keyword>
<dbReference type="RefSeq" id="WP_163673737.1">
    <property type="nucleotide sequence ID" value="NZ_JAAIYP010000004.1"/>
</dbReference>
<evidence type="ECO:0000256" key="8">
    <source>
        <dbReference type="HAMAP-Rule" id="MF_01416"/>
    </source>
</evidence>
<keyword evidence="5 8" id="KW-0472">Membrane</keyword>
<keyword evidence="7 8" id="KW-0066">ATP synthesis</keyword>
<dbReference type="InterPro" id="IPR020781">
    <property type="entry name" value="ATPase_OSCP/d_CS"/>
</dbReference>
<dbReference type="GO" id="GO:0046933">
    <property type="term" value="F:proton-transporting ATP synthase activity, rotational mechanism"/>
    <property type="evidence" value="ECO:0007669"/>
    <property type="project" value="UniProtKB-UniRule"/>
</dbReference>
<accession>A0A7C9UTG7</accession>
<dbReference type="EMBL" id="JAAIYP010000004">
    <property type="protein sequence ID" value="NFV78629.1"/>
    <property type="molecule type" value="Genomic_DNA"/>
</dbReference>
<evidence type="ECO:0000256" key="4">
    <source>
        <dbReference type="ARBA" id="ARBA00023065"/>
    </source>
</evidence>
<gene>
    <name evidence="8" type="primary">atpH</name>
    <name evidence="9" type="ORF">G4223_00670</name>
</gene>
<comment type="caution">
    <text evidence="9">The sequence shown here is derived from an EMBL/GenBank/DDBJ whole genome shotgun (WGS) entry which is preliminary data.</text>
</comment>
<dbReference type="PROSITE" id="PS00389">
    <property type="entry name" value="ATPASE_DELTA"/>
    <property type="match status" value="1"/>
</dbReference>
<dbReference type="Proteomes" id="UP000480684">
    <property type="component" value="Unassembled WGS sequence"/>
</dbReference>
<dbReference type="SUPFAM" id="SSF47928">
    <property type="entry name" value="N-terminal domain of the delta subunit of the F1F0-ATP synthase"/>
    <property type="match status" value="1"/>
</dbReference>
<organism evidence="9 10">
    <name type="scientific">Magnetospirillum aberrantis SpK</name>
    <dbReference type="NCBI Taxonomy" id="908842"/>
    <lineage>
        <taxon>Bacteria</taxon>
        <taxon>Pseudomonadati</taxon>
        <taxon>Pseudomonadota</taxon>
        <taxon>Alphaproteobacteria</taxon>
        <taxon>Rhodospirillales</taxon>
        <taxon>Rhodospirillaceae</taxon>
        <taxon>Magnetospirillum</taxon>
    </lineage>
</organism>
<sequence length="184" mass="19164">MPSETTGVIADRYATALFELADTQGVLDQVAGDLKTLKAMVRESADLRRLLDSPVLTRDEAGKGVSALADAAKFSSLTANFLGLLAKNRRLDTLLGVIDAYLGRLAAKRGELSANVASAVPLSQAQQDALASSLKAAFGSNVAVDLVVDPALLGGMVVKVGSRMVDSSLKTKLQHLKLAMKGVG</sequence>
<protein>
    <recommendedName>
        <fullName evidence="8">ATP synthase subunit delta</fullName>
    </recommendedName>
    <alternativeName>
        <fullName evidence="8">ATP synthase F(1) sector subunit delta</fullName>
    </alternativeName>
    <alternativeName>
        <fullName evidence="8">F-type ATPase subunit delta</fullName>
        <shortName evidence="8">F-ATPase subunit delta</shortName>
    </alternativeName>
</protein>
<keyword evidence="2 8" id="KW-0813">Transport</keyword>
<dbReference type="AlphaFoldDB" id="A0A7C9UTG7"/>
<dbReference type="GO" id="GO:0045259">
    <property type="term" value="C:proton-transporting ATP synthase complex"/>
    <property type="evidence" value="ECO:0007669"/>
    <property type="project" value="UniProtKB-KW"/>
</dbReference>
<evidence type="ECO:0000256" key="1">
    <source>
        <dbReference type="ARBA" id="ARBA00004370"/>
    </source>
</evidence>
<dbReference type="Gene3D" id="1.10.520.20">
    <property type="entry name" value="N-terminal domain of the delta subunit of the F1F0-ATP synthase"/>
    <property type="match status" value="1"/>
</dbReference>
<evidence type="ECO:0000313" key="9">
    <source>
        <dbReference type="EMBL" id="NFV78629.1"/>
    </source>
</evidence>
<dbReference type="InterPro" id="IPR026015">
    <property type="entry name" value="ATP_synth_OSCP/delta_N_sf"/>
</dbReference>
<dbReference type="NCBIfam" id="TIGR01145">
    <property type="entry name" value="ATP_synt_delta"/>
    <property type="match status" value="1"/>
</dbReference>
<dbReference type="NCBIfam" id="NF004402">
    <property type="entry name" value="PRK05758.2-2"/>
    <property type="match status" value="1"/>
</dbReference>
<comment type="function">
    <text evidence="8">F(1)F(0) ATP synthase produces ATP from ADP in the presence of a proton or sodium gradient. F-type ATPases consist of two structural domains, F(1) containing the extramembraneous catalytic core and F(0) containing the membrane proton channel, linked together by a central stalk and a peripheral stalk. During catalysis, ATP synthesis in the catalytic domain of F(1) is coupled via a rotary mechanism of the central stalk subunits to proton translocation.</text>
</comment>
<dbReference type="Pfam" id="PF00213">
    <property type="entry name" value="OSCP"/>
    <property type="match status" value="1"/>
</dbReference>
<evidence type="ECO:0000256" key="2">
    <source>
        <dbReference type="ARBA" id="ARBA00022448"/>
    </source>
</evidence>
<dbReference type="InterPro" id="IPR000711">
    <property type="entry name" value="ATPase_OSCP/dsu"/>
</dbReference>
<evidence type="ECO:0000256" key="3">
    <source>
        <dbReference type="ARBA" id="ARBA00022781"/>
    </source>
</evidence>
<comment type="subcellular location">
    <subcellularLocation>
        <location evidence="8">Cell membrane</location>
        <topology evidence="8">Peripheral membrane protein</topology>
    </subcellularLocation>
    <subcellularLocation>
        <location evidence="1">Membrane</location>
    </subcellularLocation>
</comment>
<keyword evidence="6 8" id="KW-0139">CF(1)</keyword>
<name>A0A7C9UTG7_9PROT</name>
<comment type="similarity">
    <text evidence="8">Belongs to the ATPase delta chain family.</text>
</comment>
<keyword evidence="4 8" id="KW-0406">Ion transport</keyword>
<dbReference type="GO" id="GO:0005886">
    <property type="term" value="C:plasma membrane"/>
    <property type="evidence" value="ECO:0007669"/>
    <property type="project" value="UniProtKB-SubCell"/>
</dbReference>
<dbReference type="NCBIfam" id="NF004406">
    <property type="entry name" value="PRK05758.3-2"/>
    <property type="match status" value="1"/>
</dbReference>
<keyword evidence="8" id="KW-1003">Cell membrane</keyword>
<dbReference type="HAMAP" id="MF_01416">
    <property type="entry name" value="ATP_synth_delta_bact"/>
    <property type="match status" value="1"/>
</dbReference>
<dbReference type="PANTHER" id="PTHR11910">
    <property type="entry name" value="ATP SYNTHASE DELTA CHAIN"/>
    <property type="match status" value="1"/>
</dbReference>
<proteinExistence type="inferred from homology"/>